<dbReference type="InterPro" id="IPR012337">
    <property type="entry name" value="RNaseH-like_sf"/>
</dbReference>
<dbReference type="SUPFAM" id="SSF53098">
    <property type="entry name" value="Ribonuclease H-like"/>
    <property type="match status" value="1"/>
</dbReference>
<dbReference type="OrthoDB" id="7691805at2759"/>
<comment type="catalytic activity">
    <reaction evidence="14">
        <text>DNA(n) + a 2'-deoxyribonucleoside 5'-triphosphate = DNA(n+1) + diphosphate</text>
        <dbReference type="Rhea" id="RHEA:22508"/>
        <dbReference type="Rhea" id="RHEA-COMP:17339"/>
        <dbReference type="Rhea" id="RHEA-COMP:17340"/>
        <dbReference type="ChEBI" id="CHEBI:33019"/>
        <dbReference type="ChEBI" id="CHEBI:61560"/>
        <dbReference type="ChEBI" id="CHEBI:173112"/>
        <dbReference type="EC" id="2.7.7.7"/>
    </reaction>
</comment>
<feature type="domain" description="Integrase catalytic" evidence="15">
    <location>
        <begin position="42"/>
        <end position="132"/>
    </location>
</feature>
<evidence type="ECO:0000256" key="2">
    <source>
        <dbReference type="ARBA" id="ARBA00022695"/>
    </source>
</evidence>
<keyword evidence="5" id="KW-0255">Endonuclease</keyword>
<keyword evidence="11" id="KW-0239">DNA-directed DNA polymerase</keyword>
<dbReference type="PANTHER" id="PTHR42648:SF11">
    <property type="entry name" value="TRANSPOSON TY4-P GAG-POL POLYPROTEIN"/>
    <property type="match status" value="1"/>
</dbReference>
<keyword evidence="4" id="KW-0479">Metal-binding</keyword>
<keyword evidence="9" id="KW-0229">DNA integration</keyword>
<keyword evidence="1" id="KW-0815">Transposition</keyword>
<evidence type="ECO:0000256" key="5">
    <source>
        <dbReference type="ARBA" id="ARBA00022759"/>
    </source>
</evidence>
<dbReference type="PROSITE" id="PS50994">
    <property type="entry name" value="INTEGRASE"/>
    <property type="match status" value="1"/>
</dbReference>
<name>A0A9Q3F1C3_9BASI</name>
<evidence type="ECO:0000256" key="3">
    <source>
        <dbReference type="ARBA" id="ARBA00022722"/>
    </source>
</evidence>
<evidence type="ECO:0000256" key="11">
    <source>
        <dbReference type="ARBA" id="ARBA00022932"/>
    </source>
</evidence>
<evidence type="ECO:0000313" key="16">
    <source>
        <dbReference type="EMBL" id="MBW0531888.1"/>
    </source>
</evidence>
<sequence>MQKFDVVKGLEYKPWPPINQLCELCLFAKSTHQPFKSESRDIVKAPGDVIVIDLVGPFPISVQRHLYGLVIQDHYSSLVSFIPLMSKGKATKAVIGWLRLFNVLSSHQVKRLRSDNAGEFTSNAFEDDLLHL</sequence>
<dbReference type="PANTHER" id="PTHR42648">
    <property type="entry name" value="TRANSPOSASE, PUTATIVE-RELATED"/>
    <property type="match status" value="1"/>
</dbReference>
<evidence type="ECO:0000259" key="15">
    <source>
        <dbReference type="PROSITE" id="PS50994"/>
    </source>
</evidence>
<dbReference type="GO" id="GO:0006310">
    <property type="term" value="P:DNA recombination"/>
    <property type="evidence" value="ECO:0007669"/>
    <property type="project" value="UniProtKB-KW"/>
</dbReference>
<evidence type="ECO:0000256" key="14">
    <source>
        <dbReference type="ARBA" id="ARBA00049244"/>
    </source>
</evidence>
<evidence type="ECO:0000256" key="9">
    <source>
        <dbReference type="ARBA" id="ARBA00022908"/>
    </source>
</evidence>
<evidence type="ECO:0000256" key="6">
    <source>
        <dbReference type="ARBA" id="ARBA00022801"/>
    </source>
</evidence>
<keyword evidence="10" id="KW-0695">RNA-directed DNA polymerase</keyword>
<evidence type="ECO:0000256" key="4">
    <source>
        <dbReference type="ARBA" id="ARBA00022723"/>
    </source>
</evidence>
<protein>
    <recommendedName>
        <fullName evidence="15">Integrase catalytic domain-containing protein</fullName>
    </recommendedName>
</protein>
<accession>A0A9Q3F1C3</accession>
<dbReference type="GO" id="GO:0005634">
    <property type="term" value="C:nucleus"/>
    <property type="evidence" value="ECO:0007669"/>
    <property type="project" value="UniProtKB-ARBA"/>
</dbReference>
<evidence type="ECO:0000256" key="8">
    <source>
        <dbReference type="ARBA" id="ARBA00022884"/>
    </source>
</evidence>
<keyword evidence="8" id="KW-0694">RNA-binding</keyword>
<keyword evidence="6" id="KW-0378">Hydrolase</keyword>
<dbReference type="InterPro" id="IPR001584">
    <property type="entry name" value="Integrase_cat-core"/>
</dbReference>
<dbReference type="EMBL" id="AVOT02037219">
    <property type="protein sequence ID" value="MBW0531888.1"/>
    <property type="molecule type" value="Genomic_DNA"/>
</dbReference>
<reference evidence="16" key="1">
    <citation type="submission" date="2021-03" db="EMBL/GenBank/DDBJ databases">
        <title>Draft genome sequence of rust myrtle Austropuccinia psidii MF-1, a brazilian biotype.</title>
        <authorList>
            <person name="Quecine M.C."/>
            <person name="Pachon D.M.R."/>
            <person name="Bonatelli M.L."/>
            <person name="Correr F.H."/>
            <person name="Franceschini L.M."/>
            <person name="Leite T.F."/>
            <person name="Margarido G.R.A."/>
            <person name="Almeida C.A."/>
            <person name="Ferrarezi J.A."/>
            <person name="Labate C.A."/>
        </authorList>
    </citation>
    <scope>NUCLEOTIDE SEQUENCE</scope>
    <source>
        <strain evidence="16">MF-1</strain>
    </source>
</reference>
<keyword evidence="2" id="KW-0548">Nucleotidyltransferase</keyword>
<keyword evidence="17" id="KW-1185">Reference proteome</keyword>
<dbReference type="GO" id="GO:0003887">
    <property type="term" value="F:DNA-directed DNA polymerase activity"/>
    <property type="evidence" value="ECO:0007669"/>
    <property type="project" value="UniProtKB-KW"/>
</dbReference>
<dbReference type="AlphaFoldDB" id="A0A9Q3F1C3"/>
<dbReference type="Proteomes" id="UP000765509">
    <property type="component" value="Unassembled WGS sequence"/>
</dbReference>
<evidence type="ECO:0000256" key="7">
    <source>
        <dbReference type="ARBA" id="ARBA00022842"/>
    </source>
</evidence>
<dbReference type="GO" id="GO:0015074">
    <property type="term" value="P:DNA integration"/>
    <property type="evidence" value="ECO:0007669"/>
    <property type="project" value="UniProtKB-KW"/>
</dbReference>
<evidence type="ECO:0000313" key="17">
    <source>
        <dbReference type="Proteomes" id="UP000765509"/>
    </source>
</evidence>
<keyword evidence="12" id="KW-0233">DNA recombination</keyword>
<evidence type="ECO:0000256" key="10">
    <source>
        <dbReference type="ARBA" id="ARBA00022918"/>
    </source>
</evidence>
<keyword evidence="11" id="KW-0808">Transferase</keyword>
<dbReference type="InterPro" id="IPR039537">
    <property type="entry name" value="Retrotran_Ty1/copia-like"/>
</dbReference>
<keyword evidence="3" id="KW-0540">Nuclease</keyword>
<dbReference type="GO" id="GO:0046872">
    <property type="term" value="F:metal ion binding"/>
    <property type="evidence" value="ECO:0007669"/>
    <property type="project" value="UniProtKB-KW"/>
</dbReference>
<organism evidence="16 17">
    <name type="scientific">Austropuccinia psidii MF-1</name>
    <dbReference type="NCBI Taxonomy" id="1389203"/>
    <lineage>
        <taxon>Eukaryota</taxon>
        <taxon>Fungi</taxon>
        <taxon>Dikarya</taxon>
        <taxon>Basidiomycota</taxon>
        <taxon>Pucciniomycotina</taxon>
        <taxon>Pucciniomycetes</taxon>
        <taxon>Pucciniales</taxon>
        <taxon>Sphaerophragmiaceae</taxon>
        <taxon>Austropuccinia</taxon>
    </lineage>
</organism>
<dbReference type="Gene3D" id="3.30.420.10">
    <property type="entry name" value="Ribonuclease H-like superfamily/Ribonuclease H"/>
    <property type="match status" value="1"/>
</dbReference>
<gene>
    <name evidence="16" type="ORF">O181_071603</name>
</gene>
<dbReference type="GO" id="GO:0003723">
    <property type="term" value="F:RNA binding"/>
    <property type="evidence" value="ECO:0007669"/>
    <property type="project" value="UniProtKB-KW"/>
</dbReference>
<comment type="caution">
    <text evidence="16">The sequence shown here is derived from an EMBL/GenBank/DDBJ whole genome shotgun (WGS) entry which is preliminary data.</text>
</comment>
<evidence type="ECO:0000256" key="13">
    <source>
        <dbReference type="ARBA" id="ARBA00048173"/>
    </source>
</evidence>
<evidence type="ECO:0000256" key="12">
    <source>
        <dbReference type="ARBA" id="ARBA00023172"/>
    </source>
</evidence>
<comment type="catalytic activity">
    <reaction evidence="13">
        <text>DNA(n) + a 2'-deoxyribonucleoside 5'-triphosphate = DNA(n+1) + diphosphate</text>
        <dbReference type="Rhea" id="RHEA:22508"/>
        <dbReference type="Rhea" id="RHEA-COMP:17339"/>
        <dbReference type="Rhea" id="RHEA-COMP:17340"/>
        <dbReference type="ChEBI" id="CHEBI:33019"/>
        <dbReference type="ChEBI" id="CHEBI:61560"/>
        <dbReference type="ChEBI" id="CHEBI:173112"/>
        <dbReference type="EC" id="2.7.7.49"/>
    </reaction>
</comment>
<keyword evidence="7" id="KW-0460">Magnesium</keyword>
<proteinExistence type="predicted"/>
<dbReference type="GO" id="GO:0032196">
    <property type="term" value="P:transposition"/>
    <property type="evidence" value="ECO:0007669"/>
    <property type="project" value="UniProtKB-KW"/>
</dbReference>
<dbReference type="GO" id="GO:0016787">
    <property type="term" value="F:hydrolase activity"/>
    <property type="evidence" value="ECO:0007669"/>
    <property type="project" value="UniProtKB-KW"/>
</dbReference>
<evidence type="ECO:0000256" key="1">
    <source>
        <dbReference type="ARBA" id="ARBA00022578"/>
    </source>
</evidence>
<dbReference type="GO" id="GO:0003964">
    <property type="term" value="F:RNA-directed DNA polymerase activity"/>
    <property type="evidence" value="ECO:0007669"/>
    <property type="project" value="UniProtKB-KW"/>
</dbReference>
<dbReference type="InterPro" id="IPR036397">
    <property type="entry name" value="RNaseH_sf"/>
</dbReference>
<dbReference type="GO" id="GO:0004519">
    <property type="term" value="F:endonuclease activity"/>
    <property type="evidence" value="ECO:0007669"/>
    <property type="project" value="UniProtKB-KW"/>
</dbReference>